<protein>
    <submittedName>
        <fullName evidence="4">Inosine 5'-monophosphate dehydrogenase</fullName>
    </submittedName>
</protein>
<dbReference type="Pfam" id="PF00571">
    <property type="entry name" value="CBS"/>
    <property type="match status" value="2"/>
</dbReference>
<sequence>MDFQLSLATESATSAYPEKPVAVLAGVAISEVVKLMRANRTGAIIVLDEAEKLIGVFTERDALRLMAEGADMSGPIESEMSKTPASITTTSTMAEAIRAMSDGGYRHLPMVSPSDPTQTVGMIDVRGILRYLVEHFPNTIYNLPPTPVGTTPEREGA</sequence>
<dbReference type="InterPro" id="IPR046342">
    <property type="entry name" value="CBS_dom_sf"/>
</dbReference>
<dbReference type="EMBL" id="SJPH01000002">
    <property type="protein sequence ID" value="TWT47704.1"/>
    <property type="molecule type" value="Genomic_DNA"/>
</dbReference>
<dbReference type="OrthoDB" id="5295985at2"/>
<dbReference type="RefSeq" id="WP_146572500.1">
    <property type="nucleotide sequence ID" value="NZ_SJPH01000002.1"/>
</dbReference>
<gene>
    <name evidence="4" type="ORF">Pla111_13240</name>
</gene>
<feature type="domain" description="CBS" evidence="3">
    <location>
        <begin position="15"/>
        <end position="72"/>
    </location>
</feature>
<evidence type="ECO:0000256" key="1">
    <source>
        <dbReference type="ARBA" id="ARBA00023122"/>
    </source>
</evidence>
<proteinExistence type="predicted"/>
<dbReference type="InterPro" id="IPR051257">
    <property type="entry name" value="Diverse_CBS-Domain"/>
</dbReference>
<evidence type="ECO:0000256" key="2">
    <source>
        <dbReference type="PROSITE-ProRule" id="PRU00703"/>
    </source>
</evidence>
<keyword evidence="5" id="KW-1185">Reference proteome</keyword>
<name>A0A5C5WAU4_9BACT</name>
<comment type="caution">
    <text evidence="4">The sequence shown here is derived from an EMBL/GenBank/DDBJ whole genome shotgun (WGS) entry which is preliminary data.</text>
</comment>
<dbReference type="Gene3D" id="3.10.580.10">
    <property type="entry name" value="CBS-domain"/>
    <property type="match status" value="1"/>
</dbReference>
<keyword evidence="1 2" id="KW-0129">CBS domain</keyword>
<feature type="domain" description="CBS" evidence="3">
    <location>
        <begin position="80"/>
        <end position="140"/>
    </location>
</feature>
<dbReference type="PROSITE" id="PS51371">
    <property type="entry name" value="CBS"/>
    <property type="match status" value="2"/>
</dbReference>
<accession>A0A5C5WAU4</accession>
<evidence type="ECO:0000313" key="5">
    <source>
        <dbReference type="Proteomes" id="UP000318995"/>
    </source>
</evidence>
<organism evidence="4 5">
    <name type="scientific">Botrimarina hoheduenensis</name>
    <dbReference type="NCBI Taxonomy" id="2528000"/>
    <lineage>
        <taxon>Bacteria</taxon>
        <taxon>Pseudomonadati</taxon>
        <taxon>Planctomycetota</taxon>
        <taxon>Planctomycetia</taxon>
        <taxon>Pirellulales</taxon>
        <taxon>Lacipirellulaceae</taxon>
        <taxon>Botrimarina</taxon>
    </lineage>
</organism>
<dbReference type="PANTHER" id="PTHR43080">
    <property type="entry name" value="CBS DOMAIN-CONTAINING PROTEIN CBSX3, MITOCHONDRIAL"/>
    <property type="match status" value="1"/>
</dbReference>
<dbReference type="Proteomes" id="UP000318995">
    <property type="component" value="Unassembled WGS sequence"/>
</dbReference>
<evidence type="ECO:0000259" key="3">
    <source>
        <dbReference type="PROSITE" id="PS51371"/>
    </source>
</evidence>
<dbReference type="PANTHER" id="PTHR43080:SF2">
    <property type="entry name" value="CBS DOMAIN-CONTAINING PROTEIN"/>
    <property type="match status" value="1"/>
</dbReference>
<evidence type="ECO:0000313" key="4">
    <source>
        <dbReference type="EMBL" id="TWT47704.1"/>
    </source>
</evidence>
<dbReference type="SUPFAM" id="SSF54631">
    <property type="entry name" value="CBS-domain pair"/>
    <property type="match status" value="1"/>
</dbReference>
<dbReference type="AlphaFoldDB" id="A0A5C5WAU4"/>
<reference evidence="4 5" key="1">
    <citation type="submission" date="2019-02" db="EMBL/GenBank/DDBJ databases">
        <title>Deep-cultivation of Planctomycetes and their phenomic and genomic characterization uncovers novel biology.</title>
        <authorList>
            <person name="Wiegand S."/>
            <person name="Jogler M."/>
            <person name="Boedeker C."/>
            <person name="Pinto D."/>
            <person name="Vollmers J."/>
            <person name="Rivas-Marin E."/>
            <person name="Kohn T."/>
            <person name="Peeters S.H."/>
            <person name="Heuer A."/>
            <person name="Rast P."/>
            <person name="Oberbeckmann S."/>
            <person name="Bunk B."/>
            <person name="Jeske O."/>
            <person name="Meyerdierks A."/>
            <person name="Storesund J.E."/>
            <person name="Kallscheuer N."/>
            <person name="Luecker S."/>
            <person name="Lage O.M."/>
            <person name="Pohl T."/>
            <person name="Merkel B.J."/>
            <person name="Hornburger P."/>
            <person name="Mueller R.-W."/>
            <person name="Bruemmer F."/>
            <person name="Labrenz M."/>
            <person name="Spormann A.M."/>
            <person name="Op Den Camp H."/>
            <person name="Overmann J."/>
            <person name="Amann R."/>
            <person name="Jetten M.S.M."/>
            <person name="Mascher T."/>
            <person name="Medema M.H."/>
            <person name="Devos D.P."/>
            <person name="Kaster A.-K."/>
            <person name="Ovreas L."/>
            <person name="Rohde M."/>
            <person name="Galperin M.Y."/>
            <person name="Jogler C."/>
        </authorList>
    </citation>
    <scope>NUCLEOTIDE SEQUENCE [LARGE SCALE GENOMIC DNA]</scope>
    <source>
        <strain evidence="4 5">Pla111</strain>
    </source>
</reference>
<dbReference type="SMART" id="SM00116">
    <property type="entry name" value="CBS"/>
    <property type="match status" value="2"/>
</dbReference>
<dbReference type="InterPro" id="IPR000644">
    <property type="entry name" value="CBS_dom"/>
</dbReference>